<dbReference type="Pfam" id="PF04864">
    <property type="entry name" value="Alliinase_C"/>
    <property type="match status" value="1"/>
</dbReference>
<dbReference type="SUPFAM" id="SSF53383">
    <property type="entry name" value="PLP-dependent transferases"/>
    <property type="match status" value="1"/>
</dbReference>
<organism evidence="9 10">
    <name type="scientific">Erythroxylum novogranatense</name>
    <dbReference type="NCBI Taxonomy" id="1862640"/>
    <lineage>
        <taxon>Eukaryota</taxon>
        <taxon>Viridiplantae</taxon>
        <taxon>Streptophyta</taxon>
        <taxon>Embryophyta</taxon>
        <taxon>Tracheophyta</taxon>
        <taxon>Spermatophyta</taxon>
        <taxon>Magnoliopsida</taxon>
        <taxon>eudicotyledons</taxon>
        <taxon>Gunneridae</taxon>
        <taxon>Pentapetalae</taxon>
        <taxon>rosids</taxon>
        <taxon>fabids</taxon>
        <taxon>Malpighiales</taxon>
        <taxon>Erythroxylaceae</taxon>
        <taxon>Erythroxylum</taxon>
    </lineage>
</organism>
<reference evidence="9 10" key="1">
    <citation type="submission" date="2021-09" db="EMBL/GenBank/DDBJ databases">
        <title>Genomic insights and catalytic innovation underlie evolution of tropane alkaloids biosynthesis.</title>
        <authorList>
            <person name="Wang Y.-J."/>
            <person name="Tian T."/>
            <person name="Huang J.-P."/>
            <person name="Huang S.-X."/>
        </authorList>
    </citation>
    <scope>NUCLEOTIDE SEQUENCE [LARGE SCALE GENOMIC DNA]</scope>
    <source>
        <strain evidence="9">KIB-2018</strain>
        <tissue evidence="9">Leaf</tissue>
    </source>
</reference>
<dbReference type="InterPro" id="IPR050478">
    <property type="entry name" value="Ethylene_sulfur-biosynth"/>
</dbReference>
<dbReference type="Gene3D" id="3.40.640.10">
    <property type="entry name" value="Type I PLP-dependent aspartate aminotransferase-like (Major domain)"/>
    <property type="match status" value="1"/>
</dbReference>
<keyword evidence="6" id="KW-0472">Membrane</keyword>
<evidence type="ECO:0000313" key="9">
    <source>
        <dbReference type="EMBL" id="KAJ8760454.1"/>
    </source>
</evidence>
<dbReference type="GO" id="GO:0008483">
    <property type="term" value="F:transaminase activity"/>
    <property type="evidence" value="ECO:0007669"/>
    <property type="project" value="UniProtKB-KW"/>
</dbReference>
<comment type="caution">
    <text evidence="9">The sequence shown here is derived from an EMBL/GenBank/DDBJ whole genome shotgun (WGS) entry which is preliminary data.</text>
</comment>
<dbReference type="InterPro" id="IPR037029">
    <property type="entry name" value="Alliinase_N_sf"/>
</dbReference>
<dbReference type="AlphaFoldDB" id="A0AAV8T2V9"/>
<dbReference type="InterPro" id="IPR015421">
    <property type="entry name" value="PyrdxlP-dep_Trfase_major"/>
</dbReference>
<dbReference type="PANTHER" id="PTHR43795">
    <property type="entry name" value="BIFUNCTIONAL ASPARTATE AMINOTRANSFERASE AND GLUTAMATE/ASPARTATE-PREPHENATE AMINOTRANSFERASE-RELATED"/>
    <property type="match status" value="1"/>
</dbReference>
<dbReference type="EMBL" id="JAIWQS010000007">
    <property type="protein sequence ID" value="KAJ8760454.1"/>
    <property type="molecule type" value="Genomic_DNA"/>
</dbReference>
<evidence type="ECO:0000256" key="3">
    <source>
        <dbReference type="ARBA" id="ARBA00011738"/>
    </source>
</evidence>
<evidence type="ECO:0000256" key="2">
    <source>
        <dbReference type="ARBA" id="ARBA00006312"/>
    </source>
</evidence>
<evidence type="ECO:0000259" key="7">
    <source>
        <dbReference type="Pfam" id="PF04863"/>
    </source>
</evidence>
<comment type="similarity">
    <text evidence="2">Belongs to the alliinase family.</text>
</comment>
<dbReference type="Proteomes" id="UP001159364">
    <property type="component" value="Linkage Group LG07"/>
</dbReference>
<dbReference type="GO" id="GO:0006520">
    <property type="term" value="P:amino acid metabolic process"/>
    <property type="evidence" value="ECO:0007669"/>
    <property type="project" value="TreeGrafter"/>
</dbReference>
<dbReference type="Gene3D" id="3.90.1150.10">
    <property type="entry name" value="Aspartate Aminotransferase, domain 1"/>
    <property type="match status" value="1"/>
</dbReference>
<evidence type="ECO:0000256" key="6">
    <source>
        <dbReference type="SAM" id="Phobius"/>
    </source>
</evidence>
<dbReference type="CDD" id="cd00609">
    <property type="entry name" value="AAT_like"/>
    <property type="match status" value="1"/>
</dbReference>
<feature type="domain" description="Alliinase EGF-like" evidence="7">
    <location>
        <begin position="39"/>
        <end position="96"/>
    </location>
</feature>
<comment type="cofactor">
    <cofactor evidence="1">
        <name>pyridoxal 5'-phosphate</name>
        <dbReference type="ChEBI" id="CHEBI:597326"/>
    </cofactor>
</comment>
<accession>A0AAV8T2V9</accession>
<dbReference type="InterPro" id="IPR006947">
    <property type="entry name" value="EGF_alliinase"/>
</dbReference>
<keyword evidence="6" id="KW-0812">Transmembrane</keyword>
<gene>
    <name evidence="9" type="ORF">K2173_015121</name>
</gene>
<evidence type="ECO:0000259" key="8">
    <source>
        <dbReference type="Pfam" id="PF04864"/>
    </source>
</evidence>
<dbReference type="Gene3D" id="2.10.25.30">
    <property type="entry name" value="EGF-like, alliinase"/>
    <property type="match status" value="1"/>
</dbReference>
<dbReference type="InterPro" id="IPR015422">
    <property type="entry name" value="PyrdxlP-dep_Trfase_small"/>
</dbReference>
<dbReference type="Pfam" id="PF04863">
    <property type="entry name" value="EGF_alliinase"/>
    <property type="match status" value="1"/>
</dbReference>
<keyword evidence="10" id="KW-1185">Reference proteome</keyword>
<protein>
    <submittedName>
        <fullName evidence="9">Uncharacterized protein</fullName>
    </submittedName>
</protein>
<feature type="transmembrane region" description="Helical" evidence="6">
    <location>
        <begin position="12"/>
        <end position="29"/>
    </location>
</feature>
<dbReference type="InterPro" id="IPR015424">
    <property type="entry name" value="PyrdxlP-dep_Trfase"/>
</dbReference>
<proteinExistence type="inferred from homology"/>
<dbReference type="InterPro" id="IPR006948">
    <property type="entry name" value="Alliinase_C"/>
</dbReference>
<keyword evidence="6" id="KW-1133">Transmembrane helix</keyword>
<evidence type="ECO:0000256" key="5">
    <source>
        <dbReference type="ARBA" id="ARBA00022898"/>
    </source>
</evidence>
<keyword evidence="4" id="KW-0032">Aminotransferase</keyword>
<keyword evidence="4" id="KW-0808">Transferase</keyword>
<name>A0AAV8T2V9_9ROSI</name>
<dbReference type="GO" id="GO:0016846">
    <property type="term" value="F:carbon-sulfur lyase activity"/>
    <property type="evidence" value="ECO:0007669"/>
    <property type="project" value="InterPro"/>
</dbReference>
<keyword evidence="5" id="KW-0663">Pyridoxal phosphate</keyword>
<evidence type="ECO:0000256" key="1">
    <source>
        <dbReference type="ARBA" id="ARBA00001933"/>
    </source>
</evidence>
<comment type="subunit">
    <text evidence="3">Homodimer.</text>
</comment>
<dbReference type="PANTHER" id="PTHR43795:SF20">
    <property type="entry name" value="TRYPTOPHAN AMINOTRANSFERASE-RELATED PROTEIN 3"/>
    <property type="match status" value="1"/>
</dbReference>
<evidence type="ECO:0000313" key="10">
    <source>
        <dbReference type="Proteomes" id="UP001159364"/>
    </source>
</evidence>
<evidence type="ECO:0000256" key="4">
    <source>
        <dbReference type="ARBA" id="ARBA00022576"/>
    </source>
</evidence>
<sequence>MSKLQRSNEYHVFLVFSVLLNIFFIWKWHAGGAAWLSLSWSKTAAAEAEEVAAIPCSSHGRAYLDGLVVDELSKQPVCECNTCYGGPDCSIFYPDCSADANGGDPLFLEPFWMQNAAISAVLVAGWHRMSYSYSDQSAISKELVNHIWKLHANVGNAVTDGRYIIFGDGSTQLLNAAVRSLSPDNGSSPARVVASIPFYPVYQRQADFFQSVDYKFEGDASLWKNNSDTSRNMIEFVTSPNNPDGQLKEAVLHGANAKAIHDRAYYWPHFTAIPSPADGDVLIFSLSKLTGHAGSRFGWALIKDKKIYERMGTYLTLNTMGVSRESQLRALKLLKVVLQGEGRQIFEFGHDTMRTRWERFRKIISRSSRFSIQKITSQYCSFFNEVRAASPAYAWVKCEREEDRDCYNVLLAANITGRQGSMFFAGDQYVRLSLIRNQDDFDLMLQKLDILVSEEDGPRTS</sequence>
<feature type="domain" description="Alliinase C-terminal" evidence="8">
    <location>
        <begin position="98"/>
        <end position="450"/>
    </location>
</feature>